<organism evidence="2 3">
    <name type="scientific">Natrialba asiatica (strain ATCC 700177 / DSM 12278 / JCM 9576 / FERM P-10747 / NBRC 102637 / 172P1)</name>
    <dbReference type="NCBI Taxonomy" id="29540"/>
    <lineage>
        <taxon>Archaea</taxon>
        <taxon>Methanobacteriati</taxon>
        <taxon>Methanobacteriota</taxon>
        <taxon>Stenosarchaea group</taxon>
        <taxon>Halobacteria</taxon>
        <taxon>Halobacteriales</taxon>
        <taxon>Natrialbaceae</taxon>
        <taxon>Natrialba</taxon>
    </lineage>
</organism>
<feature type="region of interest" description="Disordered" evidence="1">
    <location>
        <begin position="1"/>
        <end position="31"/>
    </location>
</feature>
<name>M0AEK5_NATA1</name>
<proteinExistence type="predicted"/>
<evidence type="ECO:0000313" key="2">
    <source>
        <dbReference type="EMBL" id="ELY97175.1"/>
    </source>
</evidence>
<feature type="compositionally biased region" description="Polar residues" evidence="1">
    <location>
        <begin position="92"/>
        <end position="104"/>
    </location>
</feature>
<feature type="region of interest" description="Disordered" evidence="1">
    <location>
        <begin position="80"/>
        <end position="123"/>
    </location>
</feature>
<keyword evidence="3" id="KW-1185">Reference proteome</keyword>
<dbReference type="PATRIC" id="fig|29540.5.peg.4184"/>
<feature type="compositionally biased region" description="Acidic residues" evidence="1">
    <location>
        <begin position="1"/>
        <end position="11"/>
    </location>
</feature>
<gene>
    <name evidence="2" type="ORF">C481_20671</name>
</gene>
<protein>
    <submittedName>
        <fullName evidence="2">Uncharacterized protein</fullName>
    </submittedName>
</protein>
<comment type="caution">
    <text evidence="2">The sequence shown here is derived from an EMBL/GenBank/DDBJ whole genome shotgun (WGS) entry which is preliminary data.</text>
</comment>
<evidence type="ECO:0000256" key="1">
    <source>
        <dbReference type="SAM" id="MobiDB-lite"/>
    </source>
</evidence>
<accession>M0AEK5</accession>
<dbReference type="AlphaFoldDB" id="M0AEK5"/>
<reference evidence="2 3" key="1">
    <citation type="journal article" date="2014" name="PLoS Genet.">
        <title>Phylogenetically driven sequencing of extremely halophilic archaea reveals strategies for static and dynamic osmo-response.</title>
        <authorList>
            <person name="Becker E.A."/>
            <person name="Seitzer P.M."/>
            <person name="Tritt A."/>
            <person name="Larsen D."/>
            <person name="Krusor M."/>
            <person name="Yao A.I."/>
            <person name="Wu D."/>
            <person name="Madern D."/>
            <person name="Eisen J.A."/>
            <person name="Darling A.E."/>
            <person name="Facciotti M.T."/>
        </authorList>
    </citation>
    <scope>NUCLEOTIDE SEQUENCE [LARGE SCALE GENOMIC DNA]</scope>
    <source>
        <strain evidence="2 3">DSM 12278</strain>
    </source>
</reference>
<dbReference type="EMBL" id="AOIO01000048">
    <property type="protein sequence ID" value="ELY97175.1"/>
    <property type="molecule type" value="Genomic_DNA"/>
</dbReference>
<feature type="compositionally biased region" description="Basic and acidic residues" evidence="1">
    <location>
        <begin position="12"/>
        <end position="31"/>
    </location>
</feature>
<sequence length="129" mass="14014">MAVAVDEGEIDAFERAKSRTERRPRSTDACKRIVRGRSPRVKRAVHYEDPVRVDGRAFASALRDTGRHAGLTVRNADVTGLRLENEGLPPISSGTSNRPSNGARSGQIGFETSDVGRTAMSSSSIRCCR</sequence>
<dbReference type="Proteomes" id="UP000011554">
    <property type="component" value="Unassembled WGS sequence"/>
</dbReference>
<evidence type="ECO:0000313" key="3">
    <source>
        <dbReference type="Proteomes" id="UP000011554"/>
    </source>
</evidence>